<dbReference type="EMBL" id="KN722625">
    <property type="protein sequence ID" value="KJH39645.1"/>
    <property type="molecule type" value="Genomic_DNA"/>
</dbReference>
<name>A0A0D8X522_DICVI</name>
<proteinExistence type="predicted"/>
<sequence length="67" mass="7944">MTELGDSGKNWVAQHHMCFFFLRDGSKAVSWFFKLIEYYESSFSISDGMWFGYFFLFLYIGECIAIK</sequence>
<keyword evidence="1" id="KW-1133">Transmembrane helix</keyword>
<feature type="non-terminal residue" evidence="2">
    <location>
        <position position="67"/>
    </location>
</feature>
<keyword evidence="1" id="KW-0812">Transmembrane</keyword>
<keyword evidence="1" id="KW-0472">Membrane</keyword>
<reference evidence="3" key="2">
    <citation type="journal article" date="2016" name="Sci. Rep.">
        <title>Dictyocaulus viviparus genome, variome and transcriptome elucidate lungworm biology and support future intervention.</title>
        <authorList>
            <person name="McNulty S.N."/>
            <person name="Strube C."/>
            <person name="Rosa B.A."/>
            <person name="Martin J.C."/>
            <person name="Tyagi R."/>
            <person name="Choi Y.J."/>
            <person name="Wang Q."/>
            <person name="Hallsworth Pepin K."/>
            <person name="Zhang X."/>
            <person name="Ozersky P."/>
            <person name="Wilson R.K."/>
            <person name="Sternberg P.W."/>
            <person name="Gasser R.B."/>
            <person name="Mitreva M."/>
        </authorList>
    </citation>
    <scope>NUCLEOTIDE SEQUENCE [LARGE SCALE GENOMIC DNA]</scope>
    <source>
        <strain evidence="3">HannoverDv2000</strain>
    </source>
</reference>
<accession>A0A0D8X522</accession>
<protein>
    <submittedName>
        <fullName evidence="2">Uncharacterized protein</fullName>
    </submittedName>
</protein>
<evidence type="ECO:0000313" key="3">
    <source>
        <dbReference type="Proteomes" id="UP000053766"/>
    </source>
</evidence>
<feature type="transmembrane region" description="Helical" evidence="1">
    <location>
        <begin position="48"/>
        <end position="66"/>
    </location>
</feature>
<reference evidence="2 3" key="1">
    <citation type="submission" date="2013-11" db="EMBL/GenBank/DDBJ databases">
        <title>Draft genome of the bovine lungworm Dictyocaulus viviparus.</title>
        <authorList>
            <person name="Mitreva M."/>
        </authorList>
    </citation>
    <scope>NUCLEOTIDE SEQUENCE [LARGE SCALE GENOMIC DNA]</scope>
    <source>
        <strain evidence="2 3">HannoverDv2000</strain>
    </source>
</reference>
<organism evidence="2 3">
    <name type="scientific">Dictyocaulus viviparus</name>
    <name type="common">Bovine lungworm</name>
    <dbReference type="NCBI Taxonomy" id="29172"/>
    <lineage>
        <taxon>Eukaryota</taxon>
        <taxon>Metazoa</taxon>
        <taxon>Ecdysozoa</taxon>
        <taxon>Nematoda</taxon>
        <taxon>Chromadorea</taxon>
        <taxon>Rhabditida</taxon>
        <taxon>Rhabditina</taxon>
        <taxon>Rhabditomorpha</taxon>
        <taxon>Strongyloidea</taxon>
        <taxon>Metastrongylidae</taxon>
        <taxon>Dictyocaulus</taxon>
    </lineage>
</organism>
<gene>
    <name evidence="2" type="ORF">DICVIV_14474</name>
</gene>
<dbReference type="AlphaFoldDB" id="A0A0D8X522"/>
<keyword evidence="3" id="KW-1185">Reference proteome</keyword>
<dbReference type="Proteomes" id="UP000053766">
    <property type="component" value="Unassembled WGS sequence"/>
</dbReference>
<evidence type="ECO:0000313" key="2">
    <source>
        <dbReference type="EMBL" id="KJH39645.1"/>
    </source>
</evidence>
<evidence type="ECO:0000256" key="1">
    <source>
        <dbReference type="SAM" id="Phobius"/>
    </source>
</evidence>